<dbReference type="Proteomes" id="UP001152320">
    <property type="component" value="Unassembled WGS sequence"/>
</dbReference>
<evidence type="ECO:0000313" key="2">
    <source>
        <dbReference type="EMBL" id="KAJ8019298.1"/>
    </source>
</evidence>
<reference evidence="2" key="1">
    <citation type="submission" date="2021-10" db="EMBL/GenBank/DDBJ databases">
        <title>Tropical sea cucumber genome reveals ecological adaptation and Cuvierian tubules defense mechanism.</title>
        <authorList>
            <person name="Chen T."/>
        </authorList>
    </citation>
    <scope>NUCLEOTIDE SEQUENCE</scope>
    <source>
        <strain evidence="2">Nanhai2018</strain>
        <tissue evidence="2">Muscle</tissue>
    </source>
</reference>
<evidence type="ECO:0000256" key="1">
    <source>
        <dbReference type="SAM" id="Coils"/>
    </source>
</evidence>
<dbReference type="EMBL" id="JAIZAY010000038">
    <property type="protein sequence ID" value="KAJ8019298.1"/>
    <property type="molecule type" value="Genomic_DNA"/>
</dbReference>
<keyword evidence="3" id="KW-1185">Reference proteome</keyword>
<name>A0A9Q0YAT5_HOLLE</name>
<proteinExistence type="predicted"/>
<dbReference type="OrthoDB" id="5982080at2759"/>
<feature type="coiled-coil region" evidence="1">
    <location>
        <begin position="101"/>
        <end position="149"/>
    </location>
</feature>
<protein>
    <submittedName>
        <fullName evidence="2">Uncharacterized protein</fullName>
    </submittedName>
</protein>
<comment type="caution">
    <text evidence="2">The sequence shown here is derived from an EMBL/GenBank/DDBJ whole genome shotgun (WGS) entry which is preliminary data.</text>
</comment>
<dbReference type="PANTHER" id="PTHR31424">
    <property type="entry name" value="PROTEIN CBG23806"/>
    <property type="match status" value="1"/>
</dbReference>
<sequence length="484" mass="56024">MHTIEIPINNYLLYQLGISHDSVIDQTNVESIICKTLKTHKVEVNKVDIPSVVRVVIQKLKNMLHRLRKCKGGHSRKKVTAEWKKSDYIIKLPCKTDTPTKRKLKEDVARERKKLQKSVEKVKEAEHKIEQLLTENRELERQMENILHKKPSRRGKARNKLVYSKPYRRRMELCRIKAIKRSVQELSRGYFSPISLEVQDRLGRTVAINIENTRKQNRKQDAEQLIDRLIYIRDTQNISRRAHHELTMHCQTLPKEYRLHIRKQEINSQSQIHNVSNYIGVWQSFRETLCSRLSVLIRNSSSRDTILQDGVVKVKITGDGTTIGKRISVTNIAFSIIGENTCVGSSGSYLLAIVRVPEKQAALADALSPLITEINDTDKVFVLDESVKVQLYLGGDLKFLNQIMGIEGFSAKHCCLWCICPSELRWDFQKVWCVSDIERGARTVQNITENSLKRGWERLNCFSPPLFFQISLSSMWYLILSISF</sequence>
<accession>A0A9Q0YAT5</accession>
<evidence type="ECO:0000313" key="3">
    <source>
        <dbReference type="Proteomes" id="UP001152320"/>
    </source>
</evidence>
<organism evidence="2 3">
    <name type="scientific">Holothuria leucospilota</name>
    <name type="common">Black long sea cucumber</name>
    <name type="synonym">Mertensiothuria leucospilota</name>
    <dbReference type="NCBI Taxonomy" id="206669"/>
    <lineage>
        <taxon>Eukaryota</taxon>
        <taxon>Metazoa</taxon>
        <taxon>Echinodermata</taxon>
        <taxon>Eleutherozoa</taxon>
        <taxon>Echinozoa</taxon>
        <taxon>Holothuroidea</taxon>
        <taxon>Aspidochirotacea</taxon>
        <taxon>Aspidochirotida</taxon>
        <taxon>Holothuriidae</taxon>
        <taxon>Holothuria</taxon>
    </lineage>
</organism>
<dbReference type="AlphaFoldDB" id="A0A9Q0YAT5"/>
<keyword evidence="1" id="KW-0175">Coiled coil</keyword>
<dbReference type="PANTHER" id="PTHR31424:SF3">
    <property type="entry name" value="RING-TYPE DOMAIN-CONTAINING PROTEIN"/>
    <property type="match status" value="1"/>
</dbReference>
<gene>
    <name evidence="2" type="ORF">HOLleu_42179</name>
</gene>